<protein>
    <submittedName>
        <fullName evidence="1">Uncharacterized protein</fullName>
    </submittedName>
</protein>
<evidence type="ECO:0000313" key="1">
    <source>
        <dbReference type="EMBL" id="KAL3586995.1"/>
    </source>
</evidence>
<sequence>MEACDADFEFNAETLTWTFPISAVLWRQIEKEMCRGRAKACIITVVSSSEKEKGNRVFFSLVLIESNRGDLSIRFCKLRTNSL</sequence>
<dbReference type="EMBL" id="RCHU02000006">
    <property type="protein sequence ID" value="KAL3586995.1"/>
    <property type="molecule type" value="Genomic_DNA"/>
</dbReference>
<keyword evidence="2" id="KW-1185">Reference proteome</keyword>
<accession>A0ACC4C6P7</accession>
<evidence type="ECO:0000313" key="2">
    <source>
        <dbReference type="Proteomes" id="UP000309997"/>
    </source>
</evidence>
<proteinExistence type="predicted"/>
<dbReference type="Proteomes" id="UP000309997">
    <property type="component" value="Unassembled WGS sequence"/>
</dbReference>
<reference evidence="1 2" key="1">
    <citation type="journal article" date="2024" name="Plant Biotechnol. J.">
        <title>Genome and CRISPR/Cas9 system of a widespread forest tree (Populus alba) in the world.</title>
        <authorList>
            <person name="Liu Y.J."/>
            <person name="Jiang P.F."/>
            <person name="Han X.M."/>
            <person name="Li X.Y."/>
            <person name="Wang H.M."/>
            <person name="Wang Y.J."/>
            <person name="Wang X.X."/>
            <person name="Zeng Q.Y."/>
        </authorList>
    </citation>
    <scope>NUCLEOTIDE SEQUENCE [LARGE SCALE GENOMIC DNA]</scope>
    <source>
        <strain evidence="2">cv. PAL-ZL1</strain>
    </source>
</reference>
<comment type="caution">
    <text evidence="1">The sequence shown here is derived from an EMBL/GenBank/DDBJ whole genome shotgun (WGS) entry which is preliminary data.</text>
</comment>
<organism evidence="1 2">
    <name type="scientific">Populus alba</name>
    <name type="common">White poplar</name>
    <dbReference type="NCBI Taxonomy" id="43335"/>
    <lineage>
        <taxon>Eukaryota</taxon>
        <taxon>Viridiplantae</taxon>
        <taxon>Streptophyta</taxon>
        <taxon>Embryophyta</taxon>
        <taxon>Tracheophyta</taxon>
        <taxon>Spermatophyta</taxon>
        <taxon>Magnoliopsida</taxon>
        <taxon>eudicotyledons</taxon>
        <taxon>Gunneridae</taxon>
        <taxon>Pentapetalae</taxon>
        <taxon>rosids</taxon>
        <taxon>fabids</taxon>
        <taxon>Malpighiales</taxon>
        <taxon>Salicaceae</taxon>
        <taxon>Saliceae</taxon>
        <taxon>Populus</taxon>
    </lineage>
</organism>
<name>A0ACC4C6P7_POPAL</name>
<gene>
    <name evidence="1" type="ORF">D5086_013862</name>
</gene>